<evidence type="ECO:0000256" key="3">
    <source>
        <dbReference type="ARBA" id="ARBA00023002"/>
    </source>
</evidence>
<name>A0A4Y9F8Y5_9DEIN</name>
<reference evidence="8 9" key="1">
    <citation type="submission" date="2019-03" db="EMBL/GenBank/DDBJ databases">
        <title>Thermus tengchongensis species for the arsenic transformation mechanism.</title>
        <authorList>
            <person name="Yuan G.C."/>
        </authorList>
    </citation>
    <scope>NUCLEOTIDE SEQUENCE [LARGE SCALE GENOMIC DNA]</scope>
    <source>
        <strain evidence="8 9">15W</strain>
    </source>
</reference>
<evidence type="ECO:0000256" key="6">
    <source>
        <dbReference type="SAM" id="SignalP"/>
    </source>
</evidence>
<dbReference type="InterPro" id="IPR036249">
    <property type="entry name" value="Thioredoxin-like_sf"/>
</dbReference>
<dbReference type="SUPFAM" id="SSF52833">
    <property type="entry name" value="Thioredoxin-like"/>
    <property type="match status" value="1"/>
</dbReference>
<dbReference type="GO" id="GO:0016491">
    <property type="term" value="F:oxidoreductase activity"/>
    <property type="evidence" value="ECO:0007669"/>
    <property type="project" value="UniProtKB-KW"/>
</dbReference>
<organism evidence="8 9">
    <name type="scientific">Thermus tengchongensis</name>
    <dbReference type="NCBI Taxonomy" id="1214928"/>
    <lineage>
        <taxon>Bacteria</taxon>
        <taxon>Thermotogati</taxon>
        <taxon>Deinococcota</taxon>
        <taxon>Deinococci</taxon>
        <taxon>Thermales</taxon>
        <taxon>Thermaceae</taxon>
        <taxon>Thermus</taxon>
    </lineage>
</organism>
<gene>
    <name evidence="8" type="ORF">E0687_10235</name>
</gene>
<feature type="chain" id="PRO_5021333084" evidence="6">
    <location>
        <begin position="16"/>
        <end position="284"/>
    </location>
</feature>
<evidence type="ECO:0000313" key="9">
    <source>
        <dbReference type="Proteomes" id="UP000297668"/>
    </source>
</evidence>
<protein>
    <submittedName>
        <fullName evidence="8">Disulfide bond formation protein DsbA</fullName>
    </submittedName>
</protein>
<keyword evidence="4" id="KW-1015">Disulfide bond</keyword>
<evidence type="ECO:0000256" key="4">
    <source>
        <dbReference type="ARBA" id="ARBA00023157"/>
    </source>
</evidence>
<sequence>MRSWALLLLMGAALAQIGKPAEGFLQGILPPPGSQVQVEEKNRRLLAVGYTGPLDAAFLGRLAERATGMALAAPLGEWTAKNAGNLKGQRVSLILGEAFLLDLALTEPLRARIGPREIQETALGEDRWVLGERGPMLRIFSDFQCPFCQRLAHEVLPQLKPRALKGELRISYRHFPLKEIHPQALPAAIAAECAGAQGAFWPYHDLLMQGRLGDYLGLARTLSLDPQAFAACLKDPQVAARVEAERALALRLGLRGTPSVFMGPYRVPDPFDLGRLLDYLTLAR</sequence>
<dbReference type="InterPro" id="IPR012336">
    <property type="entry name" value="Thioredoxin-like_fold"/>
</dbReference>
<feature type="signal peptide" evidence="6">
    <location>
        <begin position="1"/>
        <end position="15"/>
    </location>
</feature>
<dbReference type="AlphaFoldDB" id="A0A4Y9F8Y5"/>
<keyword evidence="2 6" id="KW-0732">Signal</keyword>
<keyword evidence="5" id="KW-0676">Redox-active center</keyword>
<dbReference type="Proteomes" id="UP000297668">
    <property type="component" value="Unassembled WGS sequence"/>
</dbReference>
<evidence type="ECO:0000256" key="2">
    <source>
        <dbReference type="ARBA" id="ARBA00022729"/>
    </source>
</evidence>
<dbReference type="PROSITE" id="PS51352">
    <property type="entry name" value="THIOREDOXIN_2"/>
    <property type="match status" value="1"/>
</dbReference>
<comment type="similarity">
    <text evidence="1">Belongs to the thioredoxin family. DsbA subfamily.</text>
</comment>
<dbReference type="Pfam" id="PF13462">
    <property type="entry name" value="Thioredoxin_4"/>
    <property type="match status" value="1"/>
</dbReference>
<comment type="caution">
    <text evidence="8">The sequence shown here is derived from an EMBL/GenBank/DDBJ whole genome shotgun (WGS) entry which is preliminary data.</text>
</comment>
<evidence type="ECO:0000256" key="5">
    <source>
        <dbReference type="ARBA" id="ARBA00023284"/>
    </source>
</evidence>
<dbReference type="PANTHER" id="PTHR13887">
    <property type="entry name" value="GLUTATHIONE S-TRANSFERASE KAPPA"/>
    <property type="match status" value="1"/>
</dbReference>
<dbReference type="PANTHER" id="PTHR13887:SF14">
    <property type="entry name" value="DISULFIDE BOND FORMATION PROTEIN D"/>
    <property type="match status" value="1"/>
</dbReference>
<keyword evidence="3" id="KW-0560">Oxidoreductase</keyword>
<evidence type="ECO:0000259" key="7">
    <source>
        <dbReference type="PROSITE" id="PS51352"/>
    </source>
</evidence>
<accession>A0A4Y9F8Y5</accession>
<evidence type="ECO:0000256" key="1">
    <source>
        <dbReference type="ARBA" id="ARBA00005791"/>
    </source>
</evidence>
<dbReference type="RefSeq" id="WP_135260756.1">
    <property type="nucleotide sequence ID" value="NZ_SJZF01000019.1"/>
</dbReference>
<dbReference type="InterPro" id="IPR013766">
    <property type="entry name" value="Thioredoxin_domain"/>
</dbReference>
<evidence type="ECO:0000313" key="8">
    <source>
        <dbReference type="EMBL" id="TFU25561.1"/>
    </source>
</evidence>
<dbReference type="EMBL" id="SJZF01000019">
    <property type="protein sequence ID" value="TFU25561.1"/>
    <property type="molecule type" value="Genomic_DNA"/>
</dbReference>
<feature type="domain" description="Thioredoxin" evidence="7">
    <location>
        <begin position="108"/>
        <end position="284"/>
    </location>
</feature>
<proteinExistence type="inferred from homology"/>
<dbReference type="Gene3D" id="3.40.30.10">
    <property type="entry name" value="Glutaredoxin"/>
    <property type="match status" value="1"/>
</dbReference>